<dbReference type="RefSeq" id="WP_083182183.1">
    <property type="nucleotide sequence ID" value="NZ_CBCRZR010000007.1"/>
</dbReference>
<protein>
    <submittedName>
        <fullName evidence="1">DNA primase</fullName>
    </submittedName>
</protein>
<evidence type="ECO:0000313" key="2">
    <source>
        <dbReference type="Proteomes" id="UP000192815"/>
    </source>
</evidence>
<comment type="caution">
    <text evidence="1">The sequence shown here is derived from an EMBL/GenBank/DDBJ whole genome shotgun (WGS) entry which is preliminary data.</text>
</comment>
<sequence length="207" mass="23482">MIRIDFDVPSYLRLPQGLCIVSERLAHKLPEPESNEARHQALEPVVINTLYRPEGRNQVVSIENQEQGEIKGEFIPRESQPAHQETAQEIQVAQGDVDQVERAPELNFQGVAGRSVTGEYRGSGFAHYRFLKKNGKSFFLRIGEHLVWGIELNAQLRKSGAQQGDKISLTYLGKTAVSVLKEVVVDGKKEQEWVDTYRNSWEIKIVK</sequence>
<keyword evidence="2" id="KW-1185">Reference proteome</keyword>
<dbReference type="AlphaFoldDB" id="A0A1X0N8W2"/>
<accession>A0A1X0N8W2</accession>
<dbReference type="EMBL" id="MUIO01000021">
    <property type="protein sequence ID" value="ORC60235.1"/>
    <property type="molecule type" value="Genomic_DNA"/>
</dbReference>
<evidence type="ECO:0000313" key="1">
    <source>
        <dbReference type="EMBL" id="ORC60235.1"/>
    </source>
</evidence>
<dbReference type="Proteomes" id="UP000192815">
    <property type="component" value="Unassembled WGS sequence"/>
</dbReference>
<name>A0A1X0N8W2_9PSED</name>
<reference evidence="2" key="1">
    <citation type="submission" date="2017-02" db="EMBL/GenBank/DDBJ databases">
        <title>Pseudomonas floridae sp. nov., a novel pathogenic bacterial species isolated from tomato.</title>
        <authorList>
            <person name="Timilsina S."/>
            <person name="Vallad G.E."/>
            <person name="Jones J.B."/>
        </authorList>
    </citation>
    <scope>NUCLEOTIDE SEQUENCE [LARGE SCALE GENOMIC DNA]</scope>
    <source>
        <strain evidence="2">GEV388</strain>
    </source>
</reference>
<gene>
    <name evidence="1" type="ORF">BZK31_07945</name>
</gene>
<organism evidence="1 2">
    <name type="scientific">Pseudomonas floridensis</name>
    <dbReference type="NCBI Taxonomy" id="1958950"/>
    <lineage>
        <taxon>Bacteria</taxon>
        <taxon>Pseudomonadati</taxon>
        <taxon>Pseudomonadota</taxon>
        <taxon>Gammaproteobacteria</taxon>
        <taxon>Pseudomonadales</taxon>
        <taxon>Pseudomonadaceae</taxon>
        <taxon>Pseudomonas</taxon>
    </lineage>
</organism>
<dbReference type="OrthoDB" id="6838913at2"/>
<proteinExistence type="predicted"/>
<dbReference type="STRING" id="1958950.BZK31_07945"/>